<dbReference type="AlphaFoldDB" id="A0A2Z4ADN2"/>
<name>A0A2Z4ADN2_9BACT</name>
<gene>
    <name evidence="5" type="primary">gci_3</name>
    <name evidence="5" type="ORF">DF168_00201</name>
</gene>
<dbReference type="Gene3D" id="3.30.390.10">
    <property type="entry name" value="Enolase-like, N-terminal domain"/>
    <property type="match status" value="1"/>
</dbReference>
<dbReference type="InterPro" id="IPR029017">
    <property type="entry name" value="Enolase-like_N"/>
</dbReference>
<dbReference type="EMBL" id="CP029803">
    <property type="protein sequence ID" value="AWT59028.1"/>
    <property type="molecule type" value="Genomic_DNA"/>
</dbReference>
<dbReference type="GO" id="GO:0016836">
    <property type="term" value="F:hydro-lyase activity"/>
    <property type="evidence" value="ECO:0007669"/>
    <property type="project" value="TreeGrafter"/>
</dbReference>
<evidence type="ECO:0000256" key="3">
    <source>
        <dbReference type="ARBA" id="ARBA00022842"/>
    </source>
</evidence>
<dbReference type="SFLD" id="SFLDS00001">
    <property type="entry name" value="Enolase"/>
    <property type="match status" value="1"/>
</dbReference>
<dbReference type="InterPro" id="IPR013341">
    <property type="entry name" value="Mandelate_racemase_N_dom"/>
</dbReference>
<dbReference type="PANTHER" id="PTHR13794:SF58">
    <property type="entry name" value="MITOCHONDRIAL ENOLASE SUPERFAMILY MEMBER 1"/>
    <property type="match status" value="1"/>
</dbReference>
<dbReference type="CDD" id="cd03316">
    <property type="entry name" value="MR_like"/>
    <property type="match status" value="1"/>
</dbReference>
<dbReference type="SMART" id="SM00922">
    <property type="entry name" value="MR_MLE"/>
    <property type="match status" value="1"/>
</dbReference>
<protein>
    <submittedName>
        <fullName evidence="5">D-galactarolactone cycloisomerase</fullName>
        <ecNumber evidence="5">5.5.1.27</ecNumber>
    </submittedName>
</protein>
<dbReference type="InterPro" id="IPR036849">
    <property type="entry name" value="Enolase-like_C_sf"/>
</dbReference>
<dbReference type="SFLD" id="SFLDG00179">
    <property type="entry name" value="mandelate_racemase"/>
    <property type="match status" value="1"/>
</dbReference>
<keyword evidence="3" id="KW-0460">Magnesium</keyword>
<dbReference type="GO" id="GO:0016853">
    <property type="term" value="F:isomerase activity"/>
    <property type="evidence" value="ECO:0007669"/>
    <property type="project" value="UniProtKB-KW"/>
</dbReference>
<organism evidence="5 6">
    <name type="scientific">Candidatus Moanibacter tarae</name>
    <dbReference type="NCBI Taxonomy" id="2200854"/>
    <lineage>
        <taxon>Bacteria</taxon>
        <taxon>Pseudomonadati</taxon>
        <taxon>Verrucomicrobiota</taxon>
        <taxon>Opitutia</taxon>
        <taxon>Puniceicoccales</taxon>
        <taxon>Puniceicoccales incertae sedis</taxon>
        <taxon>Candidatus Moanibacter</taxon>
    </lineage>
</organism>
<accession>A0A2Z4ADN2</accession>
<dbReference type="PANTHER" id="PTHR13794">
    <property type="entry name" value="ENOLASE SUPERFAMILY, MANDELATE RACEMASE"/>
    <property type="match status" value="1"/>
</dbReference>
<dbReference type="InterPro" id="IPR029065">
    <property type="entry name" value="Enolase_C-like"/>
</dbReference>
<sequence>MKITDVTAIILRLPEVTAACDGTQDTCLIRVDTDEGISGWGEVDSCPSVIKAIVDAPLSHQICSGLRNTLVGTDPLAIDVCTGLMEQATNYYGRAAAATHAIAGVNVALWDIAGKACGRPVYALLGGPFNRKFRAYCSILFGDTPRETGELARKFTDLGFTAIKFGWGPMGRDESTDIALVREARKGAGDKVDILIDAGQVWDWKTALQRTNQFMEYRPFWLEEPLHPDDVTGYFRLTAESPLPIAAAEADARYIEFERLVVEGGLDWIQPDPGRCGISVFVEAGKMACRHHRKVVNHSFKSGITIAASLHALSAIPNTEVFEFCMAESPLRHELTHEQFEIVDGYVALPEGPGLGVTINETTVEKYRFA</sequence>
<evidence type="ECO:0000313" key="6">
    <source>
        <dbReference type="Proteomes" id="UP000247465"/>
    </source>
</evidence>
<dbReference type="EC" id="5.5.1.27" evidence="5"/>
<dbReference type="InterPro" id="IPR046945">
    <property type="entry name" value="RHMD-like"/>
</dbReference>
<dbReference type="Proteomes" id="UP000247465">
    <property type="component" value="Chromosome"/>
</dbReference>
<dbReference type="KEGG" id="mtar:DF168_00201"/>
<evidence type="ECO:0000256" key="2">
    <source>
        <dbReference type="ARBA" id="ARBA00022723"/>
    </source>
</evidence>
<dbReference type="GO" id="GO:0000287">
    <property type="term" value="F:magnesium ion binding"/>
    <property type="evidence" value="ECO:0007669"/>
    <property type="project" value="TreeGrafter"/>
</dbReference>
<proteinExistence type="predicted"/>
<dbReference type="Pfam" id="PF13378">
    <property type="entry name" value="MR_MLE_C"/>
    <property type="match status" value="1"/>
</dbReference>
<feature type="domain" description="Mandelate racemase/muconate lactonizing enzyme C-terminal" evidence="4">
    <location>
        <begin position="145"/>
        <end position="244"/>
    </location>
</feature>
<reference evidence="5 6" key="1">
    <citation type="submission" date="2018-06" db="EMBL/GenBank/DDBJ databases">
        <title>Draft Genome Sequence of a Novel Marine Bacterium Related to the Verrucomicrobia.</title>
        <authorList>
            <person name="Vosseberg J."/>
            <person name="Martijn J."/>
            <person name="Ettema T.J.G."/>
        </authorList>
    </citation>
    <scope>NUCLEOTIDE SEQUENCE [LARGE SCALE GENOMIC DNA]</scope>
    <source>
        <strain evidence="5">TARA_B100001123</strain>
    </source>
</reference>
<dbReference type="GO" id="GO:0016052">
    <property type="term" value="P:carbohydrate catabolic process"/>
    <property type="evidence" value="ECO:0007669"/>
    <property type="project" value="TreeGrafter"/>
</dbReference>
<comment type="cofactor">
    <cofactor evidence="1">
        <name>Mg(2+)</name>
        <dbReference type="ChEBI" id="CHEBI:18420"/>
    </cofactor>
</comment>
<evidence type="ECO:0000259" key="4">
    <source>
        <dbReference type="SMART" id="SM00922"/>
    </source>
</evidence>
<keyword evidence="5" id="KW-0413">Isomerase</keyword>
<dbReference type="Pfam" id="PF02746">
    <property type="entry name" value="MR_MLE_N"/>
    <property type="match status" value="1"/>
</dbReference>
<dbReference type="SUPFAM" id="SSF54826">
    <property type="entry name" value="Enolase N-terminal domain-like"/>
    <property type="match status" value="1"/>
</dbReference>
<dbReference type="SUPFAM" id="SSF51604">
    <property type="entry name" value="Enolase C-terminal domain-like"/>
    <property type="match status" value="1"/>
</dbReference>
<evidence type="ECO:0000256" key="1">
    <source>
        <dbReference type="ARBA" id="ARBA00001946"/>
    </source>
</evidence>
<evidence type="ECO:0000313" key="5">
    <source>
        <dbReference type="EMBL" id="AWT59028.1"/>
    </source>
</evidence>
<dbReference type="Gene3D" id="3.20.20.120">
    <property type="entry name" value="Enolase-like C-terminal domain"/>
    <property type="match status" value="1"/>
</dbReference>
<dbReference type="InterPro" id="IPR013342">
    <property type="entry name" value="Mandelate_racemase_C"/>
</dbReference>
<keyword evidence="2" id="KW-0479">Metal-binding</keyword>